<dbReference type="EMBL" id="WBMT01000026">
    <property type="protein sequence ID" value="KAB2341328.1"/>
    <property type="molecule type" value="Genomic_DNA"/>
</dbReference>
<dbReference type="InterPro" id="IPR015018">
    <property type="entry name" value="DUF1905"/>
</dbReference>
<accession>A0A6H9YQ65</accession>
<dbReference type="OrthoDB" id="2604865at2"/>
<dbReference type="Pfam" id="PF08922">
    <property type="entry name" value="DUF1905"/>
    <property type="match status" value="1"/>
</dbReference>
<evidence type="ECO:0000313" key="1">
    <source>
        <dbReference type="EMBL" id="KAB2341328.1"/>
    </source>
</evidence>
<gene>
    <name evidence="1" type="ORF">F8566_42190</name>
</gene>
<dbReference type="Proteomes" id="UP000468735">
    <property type="component" value="Unassembled WGS sequence"/>
</dbReference>
<dbReference type="SUPFAM" id="SSF141694">
    <property type="entry name" value="AF2212/PG0164-like"/>
    <property type="match status" value="1"/>
</dbReference>
<dbReference type="AlphaFoldDB" id="A0A6H9YQ65"/>
<dbReference type="InterPro" id="IPR037079">
    <property type="entry name" value="AF2212/PG0164-like_sf"/>
</dbReference>
<dbReference type="Pfam" id="PF13376">
    <property type="entry name" value="OmdA"/>
    <property type="match status" value="1"/>
</dbReference>
<evidence type="ECO:0000313" key="2">
    <source>
        <dbReference type="Proteomes" id="UP000468735"/>
    </source>
</evidence>
<proteinExistence type="predicted"/>
<name>A0A6H9YQ65_9ACTN</name>
<sequence>MKFRATVTAERTATGNANGVEVPPEIVEALGSGQRPPVVITINGHTWRSRVAAMRGKLLIGISAANRKASGIAEGEEIEVDLQLDTEPRVVNEPPDLAAALDSDPAARAAFDRLAYSHRRKHVLAIEAAKTAETRQRRIDKAISTILSG</sequence>
<reference evidence="1 2" key="1">
    <citation type="submission" date="2019-09" db="EMBL/GenBank/DDBJ databases">
        <title>Actinomadura physcomitrii sp. nov., a novel actinomycete isolated from moss [Physcomitrium sphaericum (Ludw) Fuernr].</title>
        <authorList>
            <person name="Zhuang X."/>
            <person name="Liu C."/>
        </authorList>
    </citation>
    <scope>NUCLEOTIDE SEQUENCE [LARGE SCALE GENOMIC DNA]</scope>
    <source>
        <strain evidence="1 2">HMC1</strain>
    </source>
</reference>
<protein>
    <submittedName>
        <fullName evidence="1">DUF1905 domain-containing protein</fullName>
    </submittedName>
</protein>
<dbReference type="RefSeq" id="WP_151568686.1">
    <property type="nucleotide sequence ID" value="NZ_WBMT01000026.1"/>
</dbReference>
<organism evidence="1 2">
    <name type="scientific">Actinomadura rudentiformis</name>
    <dbReference type="NCBI Taxonomy" id="359158"/>
    <lineage>
        <taxon>Bacteria</taxon>
        <taxon>Bacillati</taxon>
        <taxon>Actinomycetota</taxon>
        <taxon>Actinomycetes</taxon>
        <taxon>Streptosporangiales</taxon>
        <taxon>Thermomonosporaceae</taxon>
        <taxon>Actinomadura</taxon>
    </lineage>
</organism>
<keyword evidence="2" id="KW-1185">Reference proteome</keyword>
<comment type="caution">
    <text evidence="1">The sequence shown here is derived from an EMBL/GenBank/DDBJ whole genome shotgun (WGS) entry which is preliminary data.</text>
</comment>
<dbReference type="Gene3D" id="2.40.30.100">
    <property type="entry name" value="AF2212/PG0164-like"/>
    <property type="match status" value="1"/>
</dbReference>